<evidence type="ECO:0000313" key="3">
    <source>
        <dbReference type="Proteomes" id="UP000035720"/>
    </source>
</evidence>
<name>A0A077MD31_9MICO</name>
<keyword evidence="3" id="KW-1185">Reference proteome</keyword>
<evidence type="ECO:0000313" key="2">
    <source>
        <dbReference type="EMBL" id="CCI52772.1"/>
    </source>
</evidence>
<accession>A0A077MD31</accession>
<reference evidence="2 3" key="1">
    <citation type="journal article" date="2013" name="ISME J.">
        <title>A metabolic model for members of the genus Tetrasphaera involved in enhanced biological phosphorus removal.</title>
        <authorList>
            <person name="Kristiansen R."/>
            <person name="Nguyen H.T.T."/>
            <person name="Saunders A.M."/>
            <person name="Nielsen J.L."/>
            <person name="Wimmer R."/>
            <person name="Le V.Q."/>
            <person name="McIlroy S.J."/>
            <person name="Petrovski S."/>
            <person name="Seviour R.J."/>
            <person name="Calteau A."/>
            <person name="Nielsen K.L."/>
            <person name="Nielsen P.H."/>
        </authorList>
    </citation>
    <scope>NUCLEOTIDE SEQUENCE [LARGE SCALE GENOMIC DNA]</scope>
    <source>
        <strain evidence="2 3">Ben 74</strain>
    </source>
</reference>
<proteinExistence type="predicted"/>
<dbReference type="AlphaFoldDB" id="A0A077MD31"/>
<organism evidence="2 3">
    <name type="scientific">Nostocoides jenkinsii Ben 74</name>
    <dbReference type="NCBI Taxonomy" id="1193518"/>
    <lineage>
        <taxon>Bacteria</taxon>
        <taxon>Bacillati</taxon>
        <taxon>Actinomycetota</taxon>
        <taxon>Actinomycetes</taxon>
        <taxon>Micrococcales</taxon>
        <taxon>Intrasporangiaceae</taxon>
        <taxon>Nostocoides</taxon>
    </lineage>
</organism>
<sequence length="81" mass="8679">MSTFFYIDTLLGIPLPVSPPSLVGKSNVYGALTGPDLFVNMLSPFLCIICFSMSVNFFPNLSKAASGSLSFVHSGDSRCPR</sequence>
<comment type="caution">
    <text evidence="2">The sequence shown here is derived from an EMBL/GenBank/DDBJ whole genome shotgun (WGS) entry which is preliminary data.</text>
</comment>
<keyword evidence="1" id="KW-0812">Transmembrane</keyword>
<dbReference type="EMBL" id="CAJC01000121">
    <property type="protein sequence ID" value="CCI52772.1"/>
    <property type="molecule type" value="Genomic_DNA"/>
</dbReference>
<evidence type="ECO:0000256" key="1">
    <source>
        <dbReference type="SAM" id="Phobius"/>
    </source>
</evidence>
<gene>
    <name evidence="2" type="ORF">BN13_2070001</name>
</gene>
<dbReference type="Proteomes" id="UP000035720">
    <property type="component" value="Unassembled WGS sequence"/>
</dbReference>
<dbReference type="STRING" id="1193518.BN13_2070001"/>
<keyword evidence="1" id="KW-0472">Membrane</keyword>
<feature type="transmembrane region" description="Helical" evidence="1">
    <location>
        <begin position="37"/>
        <end position="58"/>
    </location>
</feature>
<keyword evidence="1" id="KW-1133">Transmembrane helix</keyword>
<protein>
    <submittedName>
        <fullName evidence="2">Uncharacterized protein</fullName>
    </submittedName>
</protein>